<dbReference type="PANTHER" id="PTHR30006:SF2">
    <property type="entry name" value="ABC TRANSPORTER SUBSTRATE-BINDING PROTEIN"/>
    <property type="match status" value="1"/>
</dbReference>
<evidence type="ECO:0000256" key="1">
    <source>
        <dbReference type="ARBA" id="ARBA00022729"/>
    </source>
</evidence>
<keyword evidence="1 3" id="KW-0732">Signal</keyword>
<feature type="chain" id="PRO_5041406919" evidence="3">
    <location>
        <begin position="23"/>
        <end position="346"/>
    </location>
</feature>
<reference evidence="4 5" key="1">
    <citation type="submission" date="2023-08" db="EMBL/GenBank/DDBJ databases">
        <title>Pathogen: clinical or host-associated sample.</title>
        <authorList>
            <person name="Hergert J."/>
            <person name="Casey R."/>
            <person name="Wagner J."/>
            <person name="Young E.L."/>
            <person name="Oakeson K.F."/>
        </authorList>
    </citation>
    <scope>NUCLEOTIDE SEQUENCE [LARGE SCALE GENOMIC DNA]</scope>
    <source>
        <strain evidence="4 5">1760953</strain>
        <plasmid evidence="4 5">unnamed1</plasmid>
    </source>
</reference>
<dbReference type="SUPFAM" id="SSF53850">
    <property type="entry name" value="Periplasmic binding protein-like II"/>
    <property type="match status" value="1"/>
</dbReference>
<dbReference type="Pfam" id="PF13416">
    <property type="entry name" value="SBP_bac_8"/>
    <property type="match status" value="1"/>
</dbReference>
<evidence type="ECO:0000313" key="5">
    <source>
        <dbReference type="Proteomes" id="UP001234585"/>
    </source>
</evidence>
<proteinExistence type="predicted"/>
<dbReference type="GO" id="GO:0015846">
    <property type="term" value="P:polyamine transport"/>
    <property type="evidence" value="ECO:0007669"/>
    <property type="project" value="InterPro"/>
</dbReference>
<dbReference type="AlphaFoldDB" id="A0AA50HAI7"/>
<evidence type="ECO:0000256" key="2">
    <source>
        <dbReference type="ARBA" id="ARBA00022764"/>
    </source>
</evidence>
<keyword evidence="5" id="KW-1185">Reference proteome</keyword>
<dbReference type="GO" id="GO:0030976">
    <property type="term" value="F:thiamine pyrophosphate binding"/>
    <property type="evidence" value="ECO:0007669"/>
    <property type="project" value="TreeGrafter"/>
</dbReference>
<dbReference type="InterPro" id="IPR006059">
    <property type="entry name" value="SBP"/>
</dbReference>
<protein>
    <submittedName>
        <fullName evidence="4">ABC transporter substrate-binding protein</fullName>
    </submittedName>
</protein>
<keyword evidence="2" id="KW-0574">Periplasm</keyword>
<feature type="signal peptide" evidence="3">
    <location>
        <begin position="1"/>
        <end position="22"/>
    </location>
</feature>
<dbReference type="InterPro" id="IPR001188">
    <property type="entry name" value="Sperm_putr-bd"/>
</dbReference>
<dbReference type="GO" id="GO:0030288">
    <property type="term" value="C:outer membrane-bounded periplasmic space"/>
    <property type="evidence" value="ECO:0007669"/>
    <property type="project" value="TreeGrafter"/>
</dbReference>
<dbReference type="Gene3D" id="3.40.190.10">
    <property type="entry name" value="Periplasmic binding protein-like II"/>
    <property type="match status" value="2"/>
</dbReference>
<dbReference type="GO" id="GO:0019808">
    <property type="term" value="F:polyamine binding"/>
    <property type="evidence" value="ECO:0007669"/>
    <property type="project" value="InterPro"/>
</dbReference>
<name>A0AA50HAI7_9HYPH</name>
<dbReference type="GO" id="GO:0030975">
    <property type="term" value="F:thiamine binding"/>
    <property type="evidence" value="ECO:0007669"/>
    <property type="project" value="TreeGrafter"/>
</dbReference>
<keyword evidence="4" id="KW-0614">Plasmid</keyword>
<dbReference type="Proteomes" id="UP001234585">
    <property type="component" value="Plasmid unnamed1"/>
</dbReference>
<dbReference type="PANTHER" id="PTHR30006">
    <property type="entry name" value="THIAMINE-BINDING PERIPLASMIC PROTEIN-RELATED"/>
    <property type="match status" value="1"/>
</dbReference>
<dbReference type="RefSeq" id="WP_306039701.1">
    <property type="nucleotide sequence ID" value="NZ_CP132303.1"/>
</dbReference>
<sequence length="346" mass="36324">MWNKVLMSTAAALVGLSHAAHAQTTPQSITVAYYGGNWGEAFDACVAQPFTKATGIKVVAEIGNSTTTLSKLQQQTGEAVIDVAYMDGGISEIAEAAGVLAPIDLEKLSNAGALQPQAIYKNGDHAFAVSAGYYSLGLIYNTSEVSDVPQSWEELWSESYAGAVAIPSPNNSAGVPFVIFLAGAFGDKSETMDATFAKLKALDTGLLYDTSGAASNAFQSNEVVIGAHFNVGAWDLIDAGLPIGFTVPKEGVWATDARMHIVKGTKNADAAAQFIDTALTAEAASCLAEKLYLGPAVTGVTLSPDVEKKLPWGAGGSIESLHLFDWSDVNTKRPAVTDRWNREIAN</sequence>
<organism evidence="4 5">
    <name type="scientific">Shinella sumterensis</name>
    <dbReference type="NCBI Taxonomy" id="1967501"/>
    <lineage>
        <taxon>Bacteria</taxon>
        <taxon>Pseudomonadati</taxon>
        <taxon>Pseudomonadota</taxon>
        <taxon>Alphaproteobacteria</taxon>
        <taxon>Hyphomicrobiales</taxon>
        <taxon>Rhizobiaceae</taxon>
        <taxon>Shinella</taxon>
    </lineage>
</organism>
<dbReference type="EMBL" id="CP132303">
    <property type="protein sequence ID" value="WLS00187.1"/>
    <property type="molecule type" value="Genomic_DNA"/>
</dbReference>
<evidence type="ECO:0000256" key="3">
    <source>
        <dbReference type="SAM" id="SignalP"/>
    </source>
</evidence>
<geneLocation type="plasmid" evidence="4 5">
    <name>unnamed1</name>
</geneLocation>
<evidence type="ECO:0000313" key="4">
    <source>
        <dbReference type="EMBL" id="WLS00187.1"/>
    </source>
</evidence>
<dbReference type="CDD" id="cd13589">
    <property type="entry name" value="PBP2_polyamine_RpCGA009"/>
    <property type="match status" value="1"/>
</dbReference>
<dbReference type="PRINTS" id="PR00909">
    <property type="entry name" value="SPERMDNBNDNG"/>
</dbReference>
<dbReference type="GO" id="GO:0015888">
    <property type="term" value="P:thiamine transport"/>
    <property type="evidence" value="ECO:0007669"/>
    <property type="project" value="TreeGrafter"/>
</dbReference>
<gene>
    <name evidence="4" type="ORF">Q9313_19135</name>
</gene>
<accession>A0AA50HAI7</accession>